<dbReference type="EMBL" id="CACVBS010000035">
    <property type="protein sequence ID" value="CAA7261975.1"/>
    <property type="molecule type" value="Genomic_DNA"/>
</dbReference>
<comment type="caution">
    <text evidence="3">The sequence shown here is derived from an EMBL/GenBank/DDBJ whole genome shotgun (WGS) entry which is preliminary data.</text>
</comment>
<dbReference type="GO" id="GO:0006892">
    <property type="term" value="P:post-Golgi vesicle-mediated transport"/>
    <property type="evidence" value="ECO:0007669"/>
    <property type="project" value="TreeGrafter"/>
</dbReference>
<evidence type="ECO:0000313" key="4">
    <source>
        <dbReference type="Proteomes" id="UP000467700"/>
    </source>
</evidence>
<organism evidence="3 4">
    <name type="scientific">Cyclocybe aegerita</name>
    <name type="common">Black poplar mushroom</name>
    <name type="synonym">Agrocybe aegerita</name>
    <dbReference type="NCBI Taxonomy" id="1973307"/>
    <lineage>
        <taxon>Eukaryota</taxon>
        <taxon>Fungi</taxon>
        <taxon>Dikarya</taxon>
        <taxon>Basidiomycota</taxon>
        <taxon>Agaricomycotina</taxon>
        <taxon>Agaricomycetes</taxon>
        <taxon>Agaricomycetidae</taxon>
        <taxon>Agaricales</taxon>
        <taxon>Agaricineae</taxon>
        <taxon>Bolbitiaceae</taxon>
        <taxon>Cyclocybe</taxon>
    </lineage>
</organism>
<dbReference type="Proteomes" id="UP000467700">
    <property type="component" value="Unassembled WGS sequence"/>
</dbReference>
<accession>A0A8S0VR23</accession>
<dbReference type="Pfam" id="PF15902">
    <property type="entry name" value="Sortilin-Vps10"/>
    <property type="match status" value="1"/>
</dbReference>
<keyword evidence="4" id="KW-1185">Reference proteome</keyword>
<dbReference type="AlphaFoldDB" id="A0A8S0VR23"/>
<name>A0A8S0VR23_CYCAE</name>
<proteinExistence type="predicted"/>
<sequence length="386" mass="42405">MSTAAAAAIRALTSATALSERLAGALSLAALLLPASPTQPALQSREATSSTQDLRVSTLSAALRGRLARSLLAALSGLWPQRSSVLWIYSSFVTRLLLTTVPILPRVIDVRTSETQAASSLEAHYVKISKILTLPYESKRCPITLSKYSIVALKDLSHSSKGEMLLYVTIDTNTWAKAQFPHATSAHLRENAYTMLELTTHSMTMDMTLQDKGSIGTLFVSNSNGRFFVESLKDTDRNSAGYVNSERIYGVEGIGLANIVSNAQDVEGRGAEKRVCHTSDAETCIMNVEYPGHDDFGLWNPSEERPEQRLFGRQALSACAISLLDQRHYVNFGWFDFLNNALRPQDSSNHCHYPTPSRSGVLTFPPQAHLRVNRLPTQLPPPFKPT</sequence>
<dbReference type="PANTHER" id="PTHR12106:SF27">
    <property type="entry name" value="SORTILIN-RELATED RECEPTOR"/>
    <property type="match status" value="1"/>
</dbReference>
<evidence type="ECO:0000313" key="3">
    <source>
        <dbReference type="EMBL" id="CAA7261975.1"/>
    </source>
</evidence>
<dbReference type="InterPro" id="IPR031778">
    <property type="entry name" value="Sortilin_N"/>
</dbReference>
<gene>
    <name evidence="3" type="ORF">AAE3_LOCUS4324</name>
</gene>
<reference evidence="3 4" key="1">
    <citation type="submission" date="2020-01" db="EMBL/GenBank/DDBJ databases">
        <authorList>
            <person name="Gupta K D."/>
        </authorList>
    </citation>
    <scope>NUCLEOTIDE SEQUENCE [LARGE SCALE GENOMIC DNA]</scope>
</reference>
<protein>
    <recommendedName>
        <fullName evidence="2">Sortilin N-terminal domain-containing protein</fullName>
    </recommendedName>
</protein>
<dbReference type="GO" id="GO:0016020">
    <property type="term" value="C:membrane"/>
    <property type="evidence" value="ECO:0007669"/>
    <property type="project" value="TreeGrafter"/>
</dbReference>
<dbReference type="InterPro" id="IPR050310">
    <property type="entry name" value="VPS10-sortilin"/>
</dbReference>
<dbReference type="PANTHER" id="PTHR12106">
    <property type="entry name" value="SORTILIN RELATED"/>
    <property type="match status" value="1"/>
</dbReference>
<feature type="domain" description="Sortilin N-terminal" evidence="2">
    <location>
        <begin position="144"/>
        <end position="274"/>
    </location>
</feature>
<evidence type="ECO:0000259" key="2">
    <source>
        <dbReference type="Pfam" id="PF15902"/>
    </source>
</evidence>
<evidence type="ECO:0000256" key="1">
    <source>
        <dbReference type="ARBA" id="ARBA00022737"/>
    </source>
</evidence>
<dbReference type="GO" id="GO:0005794">
    <property type="term" value="C:Golgi apparatus"/>
    <property type="evidence" value="ECO:0007669"/>
    <property type="project" value="TreeGrafter"/>
</dbReference>
<keyword evidence="1" id="KW-0677">Repeat</keyword>
<dbReference type="OrthoDB" id="3044384at2759"/>